<evidence type="ECO:0000256" key="1">
    <source>
        <dbReference type="SAM" id="MobiDB-lite"/>
    </source>
</evidence>
<feature type="compositionally biased region" description="Basic and acidic residues" evidence="1">
    <location>
        <begin position="1"/>
        <end position="16"/>
    </location>
</feature>
<evidence type="ECO:0000313" key="2">
    <source>
        <dbReference type="EMBL" id="GAH81079.1"/>
    </source>
</evidence>
<proteinExistence type="predicted"/>
<protein>
    <submittedName>
        <fullName evidence="2">Uncharacterized protein</fullName>
    </submittedName>
</protein>
<sequence length="123" mass="13265">MIKPSKLRESLPDSKGKVKLPGITEALASEGVIGESGSLNGSDGSVYSKREAVGGLLGTHSQPLSNPVAKSRKRRSKPDANEPWGKRMPDGTIQSWASIYREALCQELSAEDEDFSGIDDYED</sequence>
<comment type="caution">
    <text evidence="2">The sequence shown here is derived from an EMBL/GenBank/DDBJ whole genome shotgun (WGS) entry which is preliminary data.</text>
</comment>
<feature type="compositionally biased region" description="Basic and acidic residues" evidence="1">
    <location>
        <begin position="77"/>
        <end position="89"/>
    </location>
</feature>
<feature type="region of interest" description="Disordered" evidence="1">
    <location>
        <begin position="56"/>
        <end position="90"/>
    </location>
</feature>
<gene>
    <name evidence="2" type="ORF">S03H2_61122</name>
</gene>
<reference evidence="2" key="1">
    <citation type="journal article" date="2014" name="Front. Microbiol.">
        <title>High frequency of phylogenetically diverse reductive dehalogenase-homologous genes in deep subseafloor sedimentary metagenomes.</title>
        <authorList>
            <person name="Kawai M."/>
            <person name="Futagami T."/>
            <person name="Toyoda A."/>
            <person name="Takaki Y."/>
            <person name="Nishi S."/>
            <person name="Hori S."/>
            <person name="Arai W."/>
            <person name="Tsubouchi T."/>
            <person name="Morono Y."/>
            <person name="Uchiyama I."/>
            <person name="Ito T."/>
            <person name="Fujiyama A."/>
            <person name="Inagaki F."/>
            <person name="Takami H."/>
        </authorList>
    </citation>
    <scope>NUCLEOTIDE SEQUENCE</scope>
    <source>
        <strain evidence="2">Expedition CK06-06</strain>
    </source>
</reference>
<dbReference type="EMBL" id="BARU01039436">
    <property type="protein sequence ID" value="GAH81079.1"/>
    <property type="molecule type" value="Genomic_DNA"/>
</dbReference>
<dbReference type="AlphaFoldDB" id="X1JS33"/>
<feature type="region of interest" description="Disordered" evidence="1">
    <location>
        <begin position="1"/>
        <end position="22"/>
    </location>
</feature>
<accession>X1JS33</accession>
<name>X1JS33_9ZZZZ</name>
<organism evidence="2">
    <name type="scientific">marine sediment metagenome</name>
    <dbReference type="NCBI Taxonomy" id="412755"/>
    <lineage>
        <taxon>unclassified sequences</taxon>
        <taxon>metagenomes</taxon>
        <taxon>ecological metagenomes</taxon>
    </lineage>
</organism>